<comment type="caution">
    <text evidence="2">The sequence shown here is derived from an EMBL/GenBank/DDBJ whole genome shotgun (WGS) entry which is preliminary data.</text>
</comment>
<protein>
    <submittedName>
        <fullName evidence="2">Uncharacterized protein</fullName>
    </submittedName>
</protein>
<feature type="compositionally biased region" description="Acidic residues" evidence="1">
    <location>
        <begin position="237"/>
        <end position="249"/>
    </location>
</feature>
<organism evidence="2 3">
    <name type="scientific">Cercospora kikuchii</name>
    <dbReference type="NCBI Taxonomy" id="84275"/>
    <lineage>
        <taxon>Eukaryota</taxon>
        <taxon>Fungi</taxon>
        <taxon>Dikarya</taxon>
        <taxon>Ascomycota</taxon>
        <taxon>Pezizomycotina</taxon>
        <taxon>Dothideomycetes</taxon>
        <taxon>Dothideomycetidae</taxon>
        <taxon>Mycosphaerellales</taxon>
        <taxon>Mycosphaerellaceae</taxon>
        <taxon>Cercospora</taxon>
    </lineage>
</organism>
<dbReference type="RefSeq" id="XP_044664374.1">
    <property type="nucleotide sequence ID" value="XM_044808439.1"/>
</dbReference>
<gene>
    <name evidence="2" type="ORF">CKM354_001290400</name>
</gene>
<dbReference type="EMBL" id="BOLY01000009">
    <property type="protein sequence ID" value="GIZ49887.1"/>
    <property type="molecule type" value="Genomic_DNA"/>
</dbReference>
<dbReference type="Proteomes" id="UP000825890">
    <property type="component" value="Unassembled WGS sequence"/>
</dbReference>
<sequence length="573" mass="63372">MQRSDITGRPIVPAASRRPWQLDERRVLLLLFHLWNLTQDQVRDIFHAIFPHRQDYGTPKLRDQHNQRWSGGRRERDWRLLDRPNTYNGTPYTNQEYLDFANAVADIDREATNLNIPLTLQAPPTHQYLTHVPAGTAGIPAGPIAQQAQAASVAGPATAPPIIAPQTQAQAAVIPGTARKAPAQVPVSIPGDAGEQSDDDANSSYHESESDVTDVEAEHESDEDYESDDGANNAQDNELDVVDVDENDESDRSTNNNDPQATVGNAENGEDEPFSQEQDRERNRHRSNSSSPEDQTAAPTTTDTPPYPPHLDNSTNVEDAEAMIADIDDYYSDLFHREPDVRPPGPDAGSSIQEAERNAAQRLNAPLSSTTQTPPTMALNPLTNNNPDHRHMDDMHGLRMLHHKDVKFCAFGAHIIDANSIPVNPASQLYRLGGPLHLVSTHINSETKEITGKEKILVCNTTWCGICRATDWARPVPDPMTLLPEDSCMSHSDITLQLQLLRTRGRPLVHRGDMGEGELSNIFCPRIGEGQRVTPYSAAISRRAWYDVRIVLIRPEGDIVVSVMLCGEGCDKC</sequence>
<feature type="compositionally biased region" description="Acidic residues" evidence="1">
    <location>
        <begin position="210"/>
        <end position="229"/>
    </location>
</feature>
<dbReference type="GeneID" id="68298479"/>
<feature type="region of interest" description="Disordered" evidence="1">
    <location>
        <begin position="182"/>
        <end position="314"/>
    </location>
</feature>
<feature type="compositionally biased region" description="Polar residues" evidence="1">
    <location>
        <begin position="253"/>
        <end position="265"/>
    </location>
</feature>
<evidence type="ECO:0000256" key="1">
    <source>
        <dbReference type="SAM" id="MobiDB-lite"/>
    </source>
</evidence>
<evidence type="ECO:0000313" key="3">
    <source>
        <dbReference type="Proteomes" id="UP000825890"/>
    </source>
</evidence>
<keyword evidence="3" id="KW-1185">Reference proteome</keyword>
<proteinExistence type="predicted"/>
<feature type="compositionally biased region" description="Low complexity" evidence="1">
    <location>
        <begin position="288"/>
        <end position="304"/>
    </location>
</feature>
<dbReference type="AlphaFoldDB" id="A0A9P3L381"/>
<reference evidence="2 3" key="1">
    <citation type="submission" date="2021-01" db="EMBL/GenBank/DDBJ databases">
        <title>Cercospora kikuchii MAFF 305040 whole genome shotgun sequence.</title>
        <authorList>
            <person name="Kashiwa T."/>
            <person name="Suzuki T."/>
        </authorList>
    </citation>
    <scope>NUCLEOTIDE SEQUENCE [LARGE SCALE GENOMIC DNA]</scope>
    <source>
        <strain evidence="2 3">MAFF 305040</strain>
    </source>
</reference>
<name>A0A9P3L381_9PEZI</name>
<evidence type="ECO:0000313" key="2">
    <source>
        <dbReference type="EMBL" id="GIZ49887.1"/>
    </source>
</evidence>
<accession>A0A9P3L381</accession>
<dbReference type="OrthoDB" id="3649078at2759"/>